<protein>
    <submittedName>
        <fullName evidence="1">Uncharacterized protein</fullName>
    </submittedName>
</protein>
<name>A0ABT0U3W2_9BACT</name>
<comment type="caution">
    <text evidence="1">The sequence shown here is derived from an EMBL/GenBank/DDBJ whole genome shotgun (WGS) entry which is preliminary data.</text>
</comment>
<keyword evidence="2" id="KW-1185">Reference proteome</keyword>
<dbReference type="Proteomes" id="UP001202961">
    <property type="component" value="Unassembled WGS sequence"/>
</dbReference>
<evidence type="ECO:0000313" key="2">
    <source>
        <dbReference type="Proteomes" id="UP001202961"/>
    </source>
</evidence>
<evidence type="ECO:0000313" key="1">
    <source>
        <dbReference type="EMBL" id="MCM2371526.1"/>
    </source>
</evidence>
<proteinExistence type="predicted"/>
<gene>
    <name evidence="1" type="ORF">NB063_13015</name>
</gene>
<organism evidence="1 2">
    <name type="scientific">Aporhodopirellula aestuarii</name>
    <dbReference type="NCBI Taxonomy" id="2950107"/>
    <lineage>
        <taxon>Bacteria</taxon>
        <taxon>Pseudomonadati</taxon>
        <taxon>Planctomycetota</taxon>
        <taxon>Planctomycetia</taxon>
        <taxon>Pirellulales</taxon>
        <taxon>Pirellulaceae</taxon>
        <taxon>Aporhodopirellula</taxon>
    </lineage>
</organism>
<dbReference type="RefSeq" id="WP_250929164.1">
    <property type="nucleotide sequence ID" value="NZ_JAMQBK010000032.1"/>
</dbReference>
<dbReference type="EMBL" id="JAMQBK010000032">
    <property type="protein sequence ID" value="MCM2371526.1"/>
    <property type="molecule type" value="Genomic_DNA"/>
</dbReference>
<reference evidence="1 2" key="1">
    <citation type="journal article" date="2022" name="Syst. Appl. Microbiol.">
        <title>Rhodopirellula aestuarii sp. nov., a novel member of the genus Rhodopirellula isolated from brackish sediments collected in the Tagus River estuary, Portugal.</title>
        <authorList>
            <person name="Vitorino I.R."/>
            <person name="Klimek D."/>
            <person name="Calusinska M."/>
            <person name="Lobo-da-Cunha A."/>
            <person name="Vasconcelos V."/>
            <person name="Lage O.M."/>
        </authorList>
    </citation>
    <scope>NUCLEOTIDE SEQUENCE [LARGE SCALE GENOMIC DNA]</scope>
    <source>
        <strain evidence="1 2">ICT_H3.1</strain>
    </source>
</reference>
<sequence length="423" mass="46929">MSVDPLQARALPLRVAMVEVRDVTIAKSPPGPVQCSLRIKKLSSQSIETDRDVEPDSCGGTLLVASGETEVAAIVAVISQICRKPLHVISQQIENVNDAWQCVIAVSGEPVEGSDSPRGGSGRATAERAEVAWTLAIIRAANHAGLLKSDYRANNQKTLRQWSREAVQEITDAFARYQTPVDSDPALTLDAEGIVLDCLNRVASAAVITATNHPRPESILSLFDTSAWLFDEHGRSRDSYTDTDLWLAWYPGVDDDQRTVDEVIRSMPAAPATAIPWIVRLFENPTSPIRFRGAIDLHDHDVLHVLLGRGLQDQDEAFVLGFAMGTAKKISRIQYHVFKFLMAHVYPEPYRIPGFLQSAFDLGVECGQKTGAVDLYKRPLKELRSLTIEEARWRAEIDMDIVRSHYQTEQQQIPFTIASLRLP</sequence>
<accession>A0ABT0U3W2</accession>